<reference evidence="1" key="2">
    <citation type="submission" date="2015-08" db="EMBL/GenBank/DDBJ databases">
        <authorList>
            <person name="Babu N.S."/>
            <person name="Beckwith C.J."/>
            <person name="Beseler K.G."/>
            <person name="Brison A."/>
            <person name="Carone J.V."/>
            <person name="Caskin T.P."/>
            <person name="Diamond M."/>
            <person name="Durham M.E."/>
            <person name="Foxe J.M."/>
            <person name="Go M."/>
            <person name="Henderson B.A."/>
            <person name="Jones I.B."/>
            <person name="McGettigan J.A."/>
            <person name="Micheletti S.J."/>
            <person name="Nasrallah M.E."/>
            <person name="Ortiz D."/>
            <person name="Piller C.R."/>
            <person name="Privatt S.R."/>
            <person name="Schneider S.L."/>
            <person name="Sharp S."/>
            <person name="Smith T.C."/>
            <person name="Stanton J.D."/>
            <person name="Ullery H.E."/>
            <person name="Wilson R.J."/>
            <person name="Serrano M.G."/>
            <person name="Buck G."/>
            <person name="Lee V."/>
            <person name="Wang Y."/>
            <person name="Carvalho R."/>
            <person name="Voegtly L."/>
            <person name="Shi R."/>
            <person name="Duckworth R."/>
            <person name="Johnson A."/>
            <person name="Loviza R."/>
            <person name="Walstead R."/>
            <person name="Shah Z."/>
            <person name="Kiflezghi M."/>
            <person name="Wade K."/>
            <person name="Ball S.L."/>
            <person name="Bradley K.W."/>
            <person name="Asai D.J."/>
            <person name="Bowman C.A."/>
            <person name="Russell D.A."/>
            <person name="Pope W.H."/>
            <person name="Jacobs-Sera D."/>
            <person name="Hendrix R.W."/>
            <person name="Hatfull G.F."/>
        </authorList>
    </citation>
    <scope>NUCLEOTIDE SEQUENCE [LARGE SCALE GENOMIC DNA]</scope>
</reference>
<gene>
    <name evidence="1" type="ORF">CHUDEA8_1490</name>
    <name evidence="2" type="ORF">GY17_00000575</name>
</gene>
<keyword evidence="3" id="KW-1185">Reference proteome</keyword>
<proteinExistence type="predicted"/>
<reference evidence="2 3" key="1">
    <citation type="submission" date="2014-11" db="EMBL/GenBank/DDBJ databases">
        <title>Comparative genomic analysis of Cryptosporidium hominis reveals occurrence of genetic recombination in virulent subtypes.</title>
        <authorList>
            <person name="Guo Y."/>
            <person name="Tang K."/>
            <person name="Frace M."/>
            <person name="Li N."/>
            <person name="Roellig D.M."/>
            <person name="Sammons S."/>
            <person name="Knipe K."/>
            <person name="Rowe L."/>
            <person name="Feng Y."/>
            <person name="Xiao L."/>
        </authorList>
    </citation>
    <scope>NUCLEOTIDE SEQUENCE [LARGE SCALE GENOMIC DNA]</scope>
    <source>
        <strain evidence="2">30976</strain>
    </source>
</reference>
<dbReference type="VEuPathDB" id="CryptoDB:CHUDEA8_1490"/>
<dbReference type="EMBL" id="JTAI01000002">
    <property type="protein sequence ID" value="PPS98267.1"/>
    <property type="molecule type" value="Genomic_DNA"/>
</dbReference>
<dbReference type="InterPro" id="IPR026893">
    <property type="entry name" value="Tyr/Ser_Pase_IphP-type"/>
</dbReference>
<dbReference type="Gene3D" id="3.90.190.10">
    <property type="entry name" value="Protein tyrosine phosphatase superfamily"/>
    <property type="match status" value="1"/>
</dbReference>
<evidence type="ECO:0000313" key="3">
    <source>
        <dbReference type="Proteomes" id="UP001429100"/>
    </source>
</evidence>
<organism evidence="1">
    <name type="scientific">Cryptosporidium hominis</name>
    <dbReference type="NCBI Taxonomy" id="237895"/>
    <lineage>
        <taxon>Eukaryota</taxon>
        <taxon>Sar</taxon>
        <taxon>Alveolata</taxon>
        <taxon>Apicomplexa</taxon>
        <taxon>Conoidasida</taxon>
        <taxon>Coccidia</taxon>
        <taxon>Eucoccidiorida</taxon>
        <taxon>Eimeriorina</taxon>
        <taxon>Cryptosporidiidae</taxon>
        <taxon>Cryptosporidium</taxon>
    </lineage>
</organism>
<dbReference type="Proteomes" id="UP000199752">
    <property type="component" value="Chromosome 8"/>
</dbReference>
<dbReference type="EMBL" id="LN877954">
    <property type="protein sequence ID" value="CUV07695.1"/>
    <property type="molecule type" value="Genomic_DNA"/>
</dbReference>
<evidence type="ECO:0008006" key="4">
    <source>
        <dbReference type="Google" id="ProtNLM"/>
    </source>
</evidence>
<dbReference type="Pfam" id="PF13350">
    <property type="entry name" value="Y_phosphatase3"/>
    <property type="match status" value="2"/>
</dbReference>
<dbReference type="VEuPathDB" id="CryptoDB:GY17_00000575"/>
<name>A0A0S4TKD1_CRYHO</name>
<dbReference type="AlphaFoldDB" id="A0A0S4TKD1"/>
<sequence>MFLPRIPYSSKPIIRIENSEEVPFEKGVELFVEGQLEKYNLEERNWYSHGYNYYANIILGKRILLDVIPNIRDISQFLEDTSIRRHVLYRGARPGSIEPDKIKHVVRDTLGIKTIIDLRGKLIFEDSYLTKDEILSRSVIWKYYTPTFENESIDNYIEERKDLEHYKIENDREQVYNDVKTLILLNSIDYRQPIKLENEKSKELSSDDNQSISPFCLNCMRRYKGMEFESSGKHSNVEEIILRKRKEAMIPRIISYNYHLFKLISPKLAEKWYVNKYLELRTMGGVYYDIAIFDSKTICRALKVITVSIPPILLHGNLGKDRVGVVIAILLSILGVGEEFIIRDYCASESGLLSITEAIEAEVEHFPDSAKDSNPEYIRYFLSKMKEEFGNMNAYLDLIGFDASWRYKLCSKFKIVPDTNSN</sequence>
<reference evidence="2 3" key="3">
    <citation type="submission" date="2017-10" db="EMBL/GenBank/DDBJ databases">
        <title>Consistent, comparative and evidence-based genome annotation and re-annotation for the closely-related species, Cryptosporidium parvum, C. hominis and C. tyzzeri.</title>
        <authorList>
            <person name="Baptista R.P."/>
            <person name="Li Y."/>
            <person name="Sateriale A."/>
            <person name="Striepen B."/>
            <person name="Kissinger J.C."/>
        </authorList>
    </citation>
    <scope>NUCLEOTIDE SEQUENCE [LARGE SCALE GENOMIC DNA]</scope>
    <source>
        <strain evidence="2">30976</strain>
    </source>
</reference>
<dbReference type="VEuPathDB" id="CryptoDB:ChTU502y2012_388g0140"/>
<dbReference type="VEuPathDB" id="CryptoDB:Chro.80176"/>
<dbReference type="Proteomes" id="UP001429100">
    <property type="component" value="Unassembled WGS sequence"/>
</dbReference>
<evidence type="ECO:0000313" key="2">
    <source>
        <dbReference type="EMBL" id="PPS98267.1"/>
    </source>
</evidence>
<evidence type="ECO:0000313" key="1">
    <source>
        <dbReference type="EMBL" id="CUV07695.1"/>
    </source>
</evidence>
<accession>A0A0S4TKD1</accession>
<dbReference type="InterPro" id="IPR029021">
    <property type="entry name" value="Prot-tyrosine_phosphatase-like"/>
</dbReference>
<protein>
    <recommendedName>
        <fullName evidence="4">Tyrosine specific protein phosphatases domain-containing protein</fullName>
    </recommendedName>
</protein>
<dbReference type="GO" id="GO:0004721">
    <property type="term" value="F:phosphoprotein phosphatase activity"/>
    <property type="evidence" value="ECO:0007669"/>
    <property type="project" value="InterPro"/>
</dbReference>
<dbReference type="SUPFAM" id="SSF52799">
    <property type="entry name" value="(Phosphotyrosine protein) phosphatases II"/>
    <property type="match status" value="1"/>
</dbReference>
<dbReference type="OrthoDB" id="9988524at2759"/>